<dbReference type="SUPFAM" id="SSF48208">
    <property type="entry name" value="Six-hairpin glycosidases"/>
    <property type="match status" value="1"/>
</dbReference>
<name>A0A1W0XDE6_HYPEX</name>
<dbReference type="OrthoDB" id="200349at2759"/>
<keyword evidence="2" id="KW-0378">Hydrolase</keyword>
<protein>
    <recommendedName>
        <fullName evidence="7">Protein-glucosylgalactosylhydroxylysine glucosidase</fullName>
        <ecNumber evidence="6">3.2.1.107</ecNumber>
    </recommendedName>
    <alternativeName>
        <fullName evidence="8">Acid trehalase-like protein 1</fullName>
    </alternativeName>
</protein>
<comment type="caution">
    <text evidence="10">The sequence shown here is derived from an EMBL/GenBank/DDBJ whole genome shotgun (WGS) entry which is preliminary data.</text>
</comment>
<evidence type="ECO:0000256" key="6">
    <source>
        <dbReference type="ARBA" id="ARBA00066430"/>
    </source>
</evidence>
<dbReference type="InterPro" id="IPR012341">
    <property type="entry name" value="6hp_glycosidase-like_sf"/>
</dbReference>
<evidence type="ECO:0000256" key="3">
    <source>
        <dbReference type="ARBA" id="ARBA00023295"/>
    </source>
</evidence>
<comment type="catalytic activity">
    <reaction evidence="4">
        <text>(5R)-5-O-[alpha-D-glucosyl-(1-&gt;2)-beta-D-galactosyl]-5-hydroxy-L-lysyl-[collagen] + H2O = (5R)-5-O-(beta-D-galactosyl)-5-hydroxy-L-lysyl-[collagen] + D-glucose</text>
        <dbReference type="Rhea" id="RHEA:11068"/>
        <dbReference type="Rhea" id="RHEA-COMP:12753"/>
        <dbReference type="Rhea" id="RHEA-COMP:12754"/>
        <dbReference type="ChEBI" id="CHEBI:4167"/>
        <dbReference type="ChEBI" id="CHEBI:15377"/>
        <dbReference type="ChEBI" id="CHEBI:133443"/>
        <dbReference type="ChEBI" id="CHEBI:133452"/>
        <dbReference type="EC" id="3.2.1.107"/>
    </reaction>
</comment>
<dbReference type="Proteomes" id="UP000192578">
    <property type="component" value="Unassembled WGS sequence"/>
</dbReference>
<proteinExistence type="inferred from homology"/>
<keyword evidence="3" id="KW-0326">Glycosidase</keyword>
<evidence type="ECO:0000256" key="5">
    <source>
        <dbReference type="ARBA" id="ARBA00053339"/>
    </source>
</evidence>
<dbReference type="EMBL" id="MTYJ01000003">
    <property type="protein sequence ID" value="OQV25428.1"/>
    <property type="molecule type" value="Genomic_DNA"/>
</dbReference>
<dbReference type="PANTHER" id="PTHR11051">
    <property type="entry name" value="GLYCOSYL HYDROLASE-RELATED"/>
    <property type="match status" value="1"/>
</dbReference>
<dbReference type="FunFam" id="1.50.10.10:FF:000023">
    <property type="entry name" value="Protein-glucosylgalactosylhydroxylysine glucosidase"/>
    <property type="match status" value="1"/>
</dbReference>
<evidence type="ECO:0000256" key="4">
    <source>
        <dbReference type="ARBA" id="ARBA00051415"/>
    </source>
</evidence>
<dbReference type="EC" id="3.2.1.107" evidence="6"/>
<accession>A0A1W0XDE6</accession>
<dbReference type="GO" id="GO:0005975">
    <property type="term" value="P:carbohydrate metabolic process"/>
    <property type="evidence" value="ECO:0007669"/>
    <property type="project" value="InterPro"/>
</dbReference>
<evidence type="ECO:0000256" key="7">
    <source>
        <dbReference type="ARBA" id="ARBA00071505"/>
    </source>
</evidence>
<dbReference type="GO" id="GO:0047402">
    <property type="term" value="F:protein-glucosylgalactosylhydroxylysine glucosidase activity"/>
    <property type="evidence" value="ECO:0007669"/>
    <property type="project" value="UniProtKB-EC"/>
</dbReference>
<comment type="similarity">
    <text evidence="1">Belongs to the glycosyl hydrolase 65 family.</text>
</comment>
<evidence type="ECO:0000259" key="9">
    <source>
        <dbReference type="Pfam" id="PF03632"/>
    </source>
</evidence>
<reference evidence="11" key="1">
    <citation type="submission" date="2017-01" db="EMBL/GenBank/DDBJ databases">
        <title>Comparative genomics of anhydrobiosis in the tardigrade Hypsibius dujardini.</title>
        <authorList>
            <person name="Yoshida Y."/>
            <person name="Koutsovoulos G."/>
            <person name="Laetsch D."/>
            <person name="Stevens L."/>
            <person name="Kumar S."/>
            <person name="Horikawa D."/>
            <person name="Ishino K."/>
            <person name="Komine S."/>
            <person name="Tomita M."/>
            <person name="Blaxter M."/>
            <person name="Arakawa K."/>
        </authorList>
    </citation>
    <scope>NUCLEOTIDE SEQUENCE [LARGE SCALE GENOMIC DNA]</scope>
    <source>
        <strain evidence="11">Z151</strain>
    </source>
</reference>
<evidence type="ECO:0000256" key="8">
    <source>
        <dbReference type="ARBA" id="ARBA00079982"/>
    </source>
</evidence>
<keyword evidence="11" id="KW-1185">Reference proteome</keyword>
<comment type="function">
    <text evidence="5">Catalyzes the hydrolysis of glucose from the disaccharide unit linked to hydroxylysine residues of collagen and collagen-like proteins.</text>
</comment>
<evidence type="ECO:0000313" key="11">
    <source>
        <dbReference type="Proteomes" id="UP000192578"/>
    </source>
</evidence>
<evidence type="ECO:0000256" key="1">
    <source>
        <dbReference type="ARBA" id="ARBA00006768"/>
    </source>
</evidence>
<gene>
    <name evidence="10" type="ORF">BV898_01104</name>
</gene>
<organism evidence="10 11">
    <name type="scientific">Hypsibius exemplaris</name>
    <name type="common">Freshwater tardigrade</name>
    <dbReference type="NCBI Taxonomy" id="2072580"/>
    <lineage>
        <taxon>Eukaryota</taxon>
        <taxon>Metazoa</taxon>
        <taxon>Ecdysozoa</taxon>
        <taxon>Tardigrada</taxon>
        <taxon>Eutardigrada</taxon>
        <taxon>Parachela</taxon>
        <taxon>Hypsibioidea</taxon>
        <taxon>Hypsibiidae</taxon>
        <taxon>Hypsibius</taxon>
    </lineage>
</organism>
<evidence type="ECO:0000256" key="2">
    <source>
        <dbReference type="ARBA" id="ARBA00022801"/>
    </source>
</evidence>
<dbReference type="Gene3D" id="1.50.10.10">
    <property type="match status" value="1"/>
</dbReference>
<dbReference type="InterPro" id="IPR005195">
    <property type="entry name" value="Glyco_hydro_65_M"/>
</dbReference>
<dbReference type="AlphaFoldDB" id="A0A1W0XDE6"/>
<dbReference type="InterPro" id="IPR008928">
    <property type="entry name" value="6-hairpin_glycosidase_sf"/>
</dbReference>
<sequence>MQPTRSPLHGETHLPYLFEAKILPEDRFMPEVGNGHVATVALGPYVHMNGLYDGLGCNSSRARIPSLIGFKTAMKNVPVVESYQLNLKEGIFRENKVLEDGSVTLTREIFAHRLHPHLLVMRLLVEFAPGTESVIVELIDIPPTDLLVSPDIEFVRTKEFPYTETTGSALLRHYSVSQGFTRTPEVAESPKSPVTVAWYSNWPLEREITVTGNNLDLVLYLSVGSEGKETVASLLDAMDIDFPSLRASHVAKWSEYWESGRIEVDPAENFALAQALYSTFYFLLSSLPNADCGHGFIGLSPGGLARGAPGAEIDQDYLGHSFWDTEMWMFPPILFFHPDQARILIEARIRILDQALKNADAFGKEGAKFPWEAGMTGVETTPWPPAADYQHHVTADIAFAVRQFLYASNNKKQLIQDMGLDRLVEEIAAWWQSLTVMSDNDTTCSINSVMGPDEYHYPVNNSAFTNYAAKLALQLPSYVLDLIGKHDARISRWNATAAKIPIPTGTTPDGRAYHPEFDGFTVDPDRVCRNRTVKQADVILLGYPLEMEMSREMKETDLDTYREITVLTGPAMTWSMFAVGYLELGRRKDADVLFAKYTEHSQAPFGVWSEYAGGDGAVNFLTGMGGFLQSVINGYGGFRLRSDHLAFNPMALPGTTRWSVTGAKYLGCHLNFAFDFTTDTIAVTLGAVPDFPVDLIVETLSGGRHLLHLNHTVTYQREPSSILQLSKTT</sequence>
<feature type="domain" description="Glycoside hydrolase family 65 central catalytic" evidence="9">
    <location>
        <begin position="315"/>
        <end position="490"/>
    </location>
</feature>
<dbReference type="PANTHER" id="PTHR11051:SF8">
    <property type="entry name" value="PROTEIN-GLUCOSYLGALACTOSYLHYDROXYLYSINE GLUCOSIDASE"/>
    <property type="match status" value="1"/>
</dbReference>
<evidence type="ECO:0000313" key="10">
    <source>
        <dbReference type="EMBL" id="OQV25428.1"/>
    </source>
</evidence>
<dbReference type="Pfam" id="PF03632">
    <property type="entry name" value="Glyco_hydro_65m"/>
    <property type="match status" value="1"/>
</dbReference>